<evidence type="ECO:0000313" key="1">
    <source>
        <dbReference type="EMBL" id="PMS14545.1"/>
    </source>
</evidence>
<dbReference type="EMBL" id="PNXY01000020">
    <property type="protein sequence ID" value="PMS27537.1"/>
    <property type="molecule type" value="Genomic_DNA"/>
</dbReference>
<name>A0ABX4V0C0_9BURK</name>
<keyword evidence="4" id="KW-1185">Reference proteome</keyword>
<gene>
    <name evidence="3" type="ORF">C0Z16_23050</name>
    <name evidence="2" type="ORF">C0Z16_25055</name>
    <name evidence="1" type="ORF">C0Z16_37265</name>
</gene>
<feature type="non-terminal residue" evidence="3">
    <location>
        <position position="1"/>
    </location>
</feature>
<proteinExistence type="predicted"/>
<comment type="caution">
    <text evidence="3">The sequence shown here is derived from an EMBL/GenBank/DDBJ whole genome shotgun (WGS) entry which is preliminary data.</text>
</comment>
<sequence>FRRLRTRYERRADIHEGLLKLACCLICWRTLQRSDDSF</sequence>
<dbReference type="EMBL" id="PNXY01000018">
    <property type="protein sequence ID" value="PMS28152.1"/>
    <property type="molecule type" value="Genomic_DNA"/>
</dbReference>
<accession>A0ABX4V0C0</accession>
<dbReference type="EMBL" id="PNXY01000161">
    <property type="protein sequence ID" value="PMS14545.1"/>
    <property type="molecule type" value="Genomic_DNA"/>
</dbReference>
<reference evidence="3 4" key="1">
    <citation type="submission" date="2018-01" db="EMBL/GenBank/DDBJ databases">
        <title>Whole genome analyses suggest that Burkholderia sensu lato contains two further novel genera in the rhizoxinica-symbiotica group Mycetohabitans gen. nov., and Trinickia gen. nov.: implications for the evolution of diazotrophy and nodulation in the Burkholderiaceae.</title>
        <authorList>
            <person name="Estrada-de los Santos P."/>
            <person name="Palmer M."/>
            <person name="Chavez-Ramirez B."/>
            <person name="Beukes C."/>
            <person name="Steenkamp E.T."/>
            <person name="Hirsch A.M."/>
            <person name="Manyaka P."/>
            <person name="Maluk M."/>
            <person name="Lafos M."/>
            <person name="Crook M."/>
            <person name="Gross E."/>
            <person name="Simon M.F."/>
            <person name="Bueno dos Reis Junior F."/>
            <person name="Poole P.S."/>
            <person name="Venter S.N."/>
            <person name="James E.K."/>
        </authorList>
    </citation>
    <scope>NUCLEOTIDE SEQUENCE [LARGE SCALE GENOMIC DNA]</scope>
    <source>
        <strain evidence="3 4">WSM 3937</strain>
    </source>
</reference>
<dbReference type="Proteomes" id="UP000235659">
    <property type="component" value="Unassembled WGS sequence"/>
</dbReference>
<evidence type="ECO:0000313" key="2">
    <source>
        <dbReference type="EMBL" id="PMS27537.1"/>
    </source>
</evidence>
<evidence type="ECO:0000313" key="3">
    <source>
        <dbReference type="EMBL" id="PMS28152.1"/>
    </source>
</evidence>
<organism evidence="3 4">
    <name type="scientific">Paraburkholderia rhynchosiae</name>
    <dbReference type="NCBI Taxonomy" id="487049"/>
    <lineage>
        <taxon>Bacteria</taxon>
        <taxon>Pseudomonadati</taxon>
        <taxon>Pseudomonadota</taxon>
        <taxon>Betaproteobacteria</taxon>
        <taxon>Burkholderiales</taxon>
        <taxon>Burkholderiaceae</taxon>
        <taxon>Paraburkholderia</taxon>
    </lineage>
</organism>
<protein>
    <submittedName>
        <fullName evidence="3">IS5/IS1182 family transposase</fullName>
    </submittedName>
</protein>
<evidence type="ECO:0000313" key="4">
    <source>
        <dbReference type="Proteomes" id="UP000235659"/>
    </source>
</evidence>